<protein>
    <submittedName>
        <fullName evidence="1">Uncharacterized protein</fullName>
    </submittedName>
</protein>
<accession>A0ABT0DAH9</accession>
<reference evidence="1 2" key="1">
    <citation type="submission" date="2022-04" db="EMBL/GenBank/DDBJ databases">
        <authorList>
            <person name="Grouzdev D.S."/>
            <person name="Pantiukh K.S."/>
            <person name="Krutkina M.S."/>
        </authorList>
    </citation>
    <scope>NUCLEOTIDE SEQUENCE [LARGE SCALE GENOMIC DNA]</scope>
    <source>
        <strain evidence="1 2">6x-1</strain>
    </source>
</reference>
<dbReference type="Proteomes" id="UP001203284">
    <property type="component" value="Unassembled WGS sequence"/>
</dbReference>
<keyword evidence="2" id="KW-1185">Reference proteome</keyword>
<dbReference type="RefSeq" id="WP_247028398.1">
    <property type="nucleotide sequence ID" value="NZ_JALKCH010000005.1"/>
</dbReference>
<sequence>MASASDSFRHAVAEFEPRIADMVLMASIASTLIGDALEFADPVAPRGHGADHGGREIA</sequence>
<comment type="caution">
    <text evidence="1">The sequence shown here is derived from an EMBL/GenBank/DDBJ whole genome shotgun (WGS) entry which is preliminary data.</text>
</comment>
<gene>
    <name evidence="1" type="ORF">MWN34_08200</name>
</gene>
<name>A0ABT0DAH9_9HYPH</name>
<proteinExistence type="predicted"/>
<organism evidence="1 2">
    <name type="scientific">Ancylobacter crimeensis</name>
    <dbReference type="NCBI Taxonomy" id="2579147"/>
    <lineage>
        <taxon>Bacteria</taxon>
        <taxon>Pseudomonadati</taxon>
        <taxon>Pseudomonadota</taxon>
        <taxon>Alphaproteobacteria</taxon>
        <taxon>Hyphomicrobiales</taxon>
        <taxon>Xanthobacteraceae</taxon>
        <taxon>Ancylobacter</taxon>
    </lineage>
</organism>
<evidence type="ECO:0000313" key="2">
    <source>
        <dbReference type="Proteomes" id="UP001203284"/>
    </source>
</evidence>
<dbReference type="EMBL" id="JALKCH010000005">
    <property type="protein sequence ID" value="MCK0196894.1"/>
    <property type="molecule type" value="Genomic_DNA"/>
</dbReference>
<evidence type="ECO:0000313" key="1">
    <source>
        <dbReference type="EMBL" id="MCK0196894.1"/>
    </source>
</evidence>